<dbReference type="RefSeq" id="WP_152381724.1">
    <property type="nucleotide sequence ID" value="NZ_CP045298.1"/>
</dbReference>
<keyword evidence="2" id="KW-1185">Reference proteome</keyword>
<dbReference type="Proteomes" id="UP001242811">
    <property type="component" value="Unassembled WGS sequence"/>
</dbReference>
<reference evidence="1 2" key="1">
    <citation type="submission" date="2023-07" db="EMBL/GenBank/DDBJ databases">
        <title>Genomic Encyclopedia of Type Strains, Phase IV (KMG-IV): sequencing the most valuable type-strain genomes for metagenomic binning, comparative biology and taxonomic classification.</title>
        <authorList>
            <person name="Goeker M."/>
        </authorList>
    </citation>
    <scope>NUCLEOTIDE SEQUENCE [LARGE SCALE GENOMIC DNA]</scope>
    <source>
        <strain evidence="1 2">DSM 14914</strain>
    </source>
</reference>
<evidence type="ECO:0000313" key="1">
    <source>
        <dbReference type="EMBL" id="MDQ0497295.1"/>
    </source>
</evidence>
<evidence type="ECO:0000313" key="2">
    <source>
        <dbReference type="Proteomes" id="UP001242811"/>
    </source>
</evidence>
<gene>
    <name evidence="1" type="ORF">QOZ95_005514</name>
</gene>
<organism evidence="1 2">
    <name type="scientific">Paenibacillus brasilensis</name>
    <dbReference type="NCBI Taxonomy" id="128574"/>
    <lineage>
        <taxon>Bacteria</taxon>
        <taxon>Bacillati</taxon>
        <taxon>Bacillota</taxon>
        <taxon>Bacilli</taxon>
        <taxon>Bacillales</taxon>
        <taxon>Paenibacillaceae</taxon>
        <taxon>Paenibacillus</taxon>
    </lineage>
</organism>
<protein>
    <submittedName>
        <fullName evidence="1">Uncharacterized protein</fullName>
    </submittedName>
</protein>
<dbReference type="SUPFAM" id="SSF52540">
    <property type="entry name" value="P-loop containing nucleoside triphosphate hydrolases"/>
    <property type="match status" value="1"/>
</dbReference>
<dbReference type="Gene3D" id="3.40.50.300">
    <property type="entry name" value="P-loop containing nucleotide triphosphate hydrolases"/>
    <property type="match status" value="1"/>
</dbReference>
<proteinExistence type="predicted"/>
<comment type="caution">
    <text evidence="1">The sequence shown here is derived from an EMBL/GenBank/DDBJ whole genome shotgun (WGS) entry which is preliminary data.</text>
</comment>
<name>A0ABU0L7N9_9BACL</name>
<accession>A0ABU0L7N9</accession>
<dbReference type="InterPro" id="IPR027417">
    <property type="entry name" value="P-loop_NTPase"/>
</dbReference>
<dbReference type="EMBL" id="JAUSWA010000067">
    <property type="protein sequence ID" value="MDQ0497295.1"/>
    <property type="molecule type" value="Genomic_DNA"/>
</dbReference>
<sequence>MNYYITKKLVEKFLLDDRYRYSCIAAPNRAGKTSFMDRYCTENHFSLKIYFPLSLATNTATLIKQMNNSILRTFDYYQNPLKRVGLDEIITKVENLIRVRGIKLIMIDDLRSLNNSESHKFFEYFHMLGDNLNVKFFFMH</sequence>